<keyword evidence="4" id="KW-1185">Reference proteome</keyword>
<evidence type="ECO:0000259" key="2">
    <source>
        <dbReference type="Pfam" id="PF00496"/>
    </source>
</evidence>
<dbReference type="Gene3D" id="3.10.105.10">
    <property type="entry name" value="Dipeptide-binding Protein, Domain 3"/>
    <property type="match status" value="1"/>
</dbReference>
<dbReference type="SUPFAM" id="SSF53850">
    <property type="entry name" value="Periplasmic binding protein-like II"/>
    <property type="match status" value="1"/>
</dbReference>
<keyword evidence="1" id="KW-1133">Transmembrane helix</keyword>
<dbReference type="RefSeq" id="WP_023635802.1">
    <property type="nucleotide sequence ID" value="NZ_CP009622.1"/>
</dbReference>
<organism evidence="3 4">
    <name type="scientific">Corynebacterium ramonii</name>
    <dbReference type="NCBI Taxonomy" id="3026968"/>
    <lineage>
        <taxon>Bacteria</taxon>
        <taxon>Bacillati</taxon>
        <taxon>Actinomycetota</taxon>
        <taxon>Actinomycetes</taxon>
        <taxon>Mycobacteriales</taxon>
        <taxon>Corynebacteriaceae</taxon>
        <taxon>Corynebacterium</taxon>
    </lineage>
</organism>
<dbReference type="Pfam" id="PF00496">
    <property type="entry name" value="SBP_bac_5"/>
    <property type="match status" value="1"/>
</dbReference>
<dbReference type="InterPro" id="IPR000914">
    <property type="entry name" value="SBP_5_dom"/>
</dbReference>
<reference evidence="3 4" key="1">
    <citation type="journal article" date="2015" name="Genome Announc.">
        <title>Genome Sequence of Corynebacterium ulcerans Strain FRC11.</title>
        <authorList>
            <person name="Benevides Lde J."/>
            <person name="Viana M.V."/>
            <person name="Mariano D.C."/>
            <person name="Rocha Fde S."/>
            <person name="Bagano P.C."/>
            <person name="Folador E.L."/>
            <person name="Pereira F.L."/>
            <person name="Dorella F.A."/>
            <person name="Leal C.A."/>
            <person name="Carvalho A.F."/>
            <person name="Soares Sde C."/>
            <person name="Carneiro A."/>
            <person name="Ramos R."/>
            <person name="Badell-Ocando E."/>
            <person name="Guiso N."/>
            <person name="Silva A."/>
            <person name="Figueiredo H."/>
            <person name="Azevedo V."/>
            <person name="Guimaraes L.C."/>
        </authorList>
    </citation>
    <scope>NUCLEOTIDE SEQUENCE [LARGE SCALE GENOMIC DNA]</scope>
    <source>
        <strain evidence="4">FRC0011</strain>
    </source>
</reference>
<dbReference type="PANTHER" id="PTHR30290:SF65">
    <property type="entry name" value="MONOACYL PHOSPHATIDYLINOSITOL TETRAMANNOSIDE-BINDING PROTEIN LPQW-RELATED"/>
    <property type="match status" value="1"/>
</dbReference>
<dbReference type="Proteomes" id="UP000029910">
    <property type="component" value="Chromosome"/>
</dbReference>
<name>A0ABM5RS52_9CORY</name>
<keyword evidence="1" id="KW-0812">Transmembrane</keyword>
<accession>A0ABM5RS52</accession>
<dbReference type="InterPro" id="IPR039424">
    <property type="entry name" value="SBP_5"/>
</dbReference>
<dbReference type="Gene3D" id="3.40.190.10">
    <property type="entry name" value="Periplasmic binding protein-like II"/>
    <property type="match status" value="1"/>
</dbReference>
<keyword evidence="1" id="KW-0472">Membrane</keyword>
<feature type="transmembrane region" description="Helical" evidence="1">
    <location>
        <begin position="21"/>
        <end position="41"/>
    </location>
</feature>
<gene>
    <name evidence="3" type="primary">oppA4</name>
    <name evidence="3" type="ORF">CulFRC11_1248</name>
</gene>
<evidence type="ECO:0000313" key="4">
    <source>
        <dbReference type="Proteomes" id="UP000029910"/>
    </source>
</evidence>
<feature type="domain" description="Solute-binding protein family 5" evidence="2">
    <location>
        <begin position="120"/>
        <end position="447"/>
    </location>
</feature>
<sequence>MRAPKDHGRSHTRRPLSVNHGWTIGFALKALAAVLVSSVLLTACGSDSTRDGTAGNGKHFGYAVDDYLVTTNAGTNVGVSTNAQLMAGRLYPSAYVSGPKGQLIPNRTLVETQVLPGPNQQVIYKIADSAVYSDGKPVTCDAFLLAFTAGSMNSLFESHMPLAQQVDHVECAAGSKQATVVYKENFGARWRQLFGAGVLMPAHAVAAKAGISLEELNRLLKSRDYAALSRIAEIWNNGFNLKHFDPELQVASGPFKIESVGDKGEVVFVRNDLYNGEKAALDRLVVWPRGIDLNELRNKGSLQIADVTNTDLISWLDRNDSHNPYTVAAETGLLTDSLILGDAGIFSDVEARRALAACVDQASVAKASSTASGVDVQPVYARTVRATDAVNAQLRDIIEPHVHVNIDVAKRLEGRTIKVGYDGPDPRKKAMVEEIRKSCAAAGITIEDAAKEAASLADLSHTHVTDSGVGLIEEGTIDAILMAVDPSSEYADVASLSNNVQATRAAERRSWEEVPTIPLASQPRVFVVDKAVGNVVTNTDLSGIGWNMDRWNVVGAR</sequence>
<evidence type="ECO:0000256" key="1">
    <source>
        <dbReference type="SAM" id="Phobius"/>
    </source>
</evidence>
<dbReference type="Gene3D" id="3.90.76.10">
    <property type="entry name" value="Dipeptide-binding Protein, Domain 1"/>
    <property type="match status" value="1"/>
</dbReference>
<protein>
    <submittedName>
        <fullName evidence="3">Oligopeptide-binding protein</fullName>
    </submittedName>
</protein>
<dbReference type="PANTHER" id="PTHR30290">
    <property type="entry name" value="PERIPLASMIC BINDING COMPONENT OF ABC TRANSPORTER"/>
    <property type="match status" value="1"/>
</dbReference>
<dbReference type="EMBL" id="CP009622">
    <property type="protein sequence ID" value="AIU32824.1"/>
    <property type="molecule type" value="Genomic_DNA"/>
</dbReference>
<evidence type="ECO:0000313" key="3">
    <source>
        <dbReference type="EMBL" id="AIU32824.1"/>
    </source>
</evidence>
<proteinExistence type="predicted"/>